<evidence type="ECO:0000313" key="4">
    <source>
        <dbReference type="Proteomes" id="UP000199220"/>
    </source>
</evidence>
<gene>
    <name evidence="3" type="ORF">SAMN04488554_4079</name>
</gene>
<evidence type="ECO:0008006" key="5">
    <source>
        <dbReference type="Google" id="ProtNLM"/>
    </source>
</evidence>
<dbReference type="InterPro" id="IPR019277">
    <property type="entry name" value="DUF2304"/>
</dbReference>
<proteinExistence type="predicted"/>
<feature type="transmembrane region" description="Helical" evidence="2">
    <location>
        <begin position="71"/>
        <end position="88"/>
    </location>
</feature>
<keyword evidence="2" id="KW-1133">Transmembrane helix</keyword>
<name>A0A1H5N8S9_9MICO</name>
<dbReference type="AlphaFoldDB" id="A0A1H5N8S9"/>
<evidence type="ECO:0000256" key="2">
    <source>
        <dbReference type="SAM" id="Phobius"/>
    </source>
</evidence>
<keyword evidence="4" id="KW-1185">Reference proteome</keyword>
<feature type="compositionally biased region" description="Low complexity" evidence="1">
    <location>
        <begin position="118"/>
        <end position="131"/>
    </location>
</feature>
<feature type="region of interest" description="Disordered" evidence="1">
    <location>
        <begin position="110"/>
        <end position="142"/>
    </location>
</feature>
<evidence type="ECO:0000256" key="1">
    <source>
        <dbReference type="SAM" id="MobiDB-lite"/>
    </source>
</evidence>
<organism evidence="3 4">
    <name type="scientific">Ruania alba</name>
    <dbReference type="NCBI Taxonomy" id="648782"/>
    <lineage>
        <taxon>Bacteria</taxon>
        <taxon>Bacillati</taxon>
        <taxon>Actinomycetota</taxon>
        <taxon>Actinomycetes</taxon>
        <taxon>Micrococcales</taxon>
        <taxon>Ruaniaceae</taxon>
        <taxon>Ruania</taxon>
    </lineage>
</organism>
<evidence type="ECO:0000313" key="3">
    <source>
        <dbReference type="EMBL" id="SEE98042.1"/>
    </source>
</evidence>
<dbReference type="EMBL" id="FNTX01000002">
    <property type="protein sequence ID" value="SEE98042.1"/>
    <property type="molecule type" value="Genomic_DNA"/>
</dbReference>
<keyword evidence="2" id="KW-0812">Transmembrane</keyword>
<dbReference type="STRING" id="648782.SAMN04488554_4079"/>
<keyword evidence="2" id="KW-0472">Membrane</keyword>
<feature type="transmembrane region" description="Helical" evidence="2">
    <location>
        <begin position="6"/>
        <end position="25"/>
    </location>
</feature>
<dbReference type="Pfam" id="PF10066">
    <property type="entry name" value="DUF2304"/>
    <property type="match status" value="1"/>
</dbReference>
<protein>
    <recommendedName>
        <fullName evidence="5">DUF2304 domain-containing protein</fullName>
    </recommendedName>
</protein>
<feature type="transmembrane region" description="Helical" evidence="2">
    <location>
        <begin position="37"/>
        <end position="59"/>
    </location>
</feature>
<sequence length="142" mass="15458">MPEQIVIQVVLLVGITVVTALLTRSTADARHQAIRRVLLVAFVLVTATTIVFPTVLSRLAALVGVGRGTDLLLYGLLIAFLSFIATNYRRMKQLDRRITELTRTIALTQVRQERAGLPTADTPGTAPEGTPDAPPDEDPDDR</sequence>
<accession>A0A1H5N8S9</accession>
<dbReference type="RefSeq" id="WP_175477253.1">
    <property type="nucleotide sequence ID" value="NZ_FNTX01000002.1"/>
</dbReference>
<reference evidence="4" key="1">
    <citation type="submission" date="2016-10" db="EMBL/GenBank/DDBJ databases">
        <authorList>
            <person name="Varghese N."/>
            <person name="Submissions S."/>
        </authorList>
    </citation>
    <scope>NUCLEOTIDE SEQUENCE [LARGE SCALE GENOMIC DNA]</scope>
    <source>
        <strain evidence="4">DSM 21368</strain>
    </source>
</reference>
<dbReference type="Proteomes" id="UP000199220">
    <property type="component" value="Unassembled WGS sequence"/>
</dbReference>